<feature type="transmembrane region" description="Helical" evidence="9">
    <location>
        <begin position="92"/>
        <end position="114"/>
    </location>
</feature>
<keyword evidence="13" id="KW-1185">Reference proteome</keyword>
<feature type="domain" description="ABC transmembrane type-1" evidence="11">
    <location>
        <begin position="289"/>
        <end position="549"/>
    </location>
</feature>
<dbReference type="InterPro" id="IPR056227">
    <property type="entry name" value="TMD0_ABC"/>
</dbReference>
<dbReference type="PROSITE" id="PS50893">
    <property type="entry name" value="ABC_TRANSPORTER_2"/>
    <property type="match status" value="2"/>
</dbReference>
<feature type="transmembrane region" description="Helical" evidence="9">
    <location>
        <begin position="933"/>
        <end position="955"/>
    </location>
</feature>
<dbReference type="Pfam" id="PF00664">
    <property type="entry name" value="ABC_membrane"/>
    <property type="match status" value="1"/>
</dbReference>
<accession>A0A1Y2E9D6</accession>
<dbReference type="PROSITE" id="PS50929">
    <property type="entry name" value="ABC_TM1F"/>
    <property type="match status" value="2"/>
</dbReference>
<feature type="domain" description="ABC transmembrane type-1" evidence="11">
    <location>
        <begin position="893"/>
        <end position="1169"/>
    </location>
</feature>
<feature type="transmembrane region" description="Helical" evidence="9">
    <location>
        <begin position="1116"/>
        <end position="1137"/>
    </location>
</feature>
<keyword evidence="3 9" id="KW-0812">Transmembrane</keyword>
<feature type="transmembrane region" description="Helical" evidence="9">
    <location>
        <begin position="490"/>
        <end position="514"/>
    </location>
</feature>
<reference evidence="12 13" key="1">
    <citation type="submission" date="2016-07" db="EMBL/GenBank/DDBJ databases">
        <title>Pervasive Adenine N6-methylation of Active Genes in Fungi.</title>
        <authorList>
            <consortium name="DOE Joint Genome Institute"/>
            <person name="Mondo S.J."/>
            <person name="Dannebaum R.O."/>
            <person name="Kuo R.C."/>
            <person name="Labutti K."/>
            <person name="Haridas S."/>
            <person name="Kuo A."/>
            <person name="Salamov A."/>
            <person name="Ahrendt S.R."/>
            <person name="Lipzen A."/>
            <person name="Sullivan W."/>
            <person name="Andreopoulos W.B."/>
            <person name="Clum A."/>
            <person name="Lindquist E."/>
            <person name="Daum C."/>
            <person name="Ramamoorthy G.K."/>
            <person name="Gryganskyi A."/>
            <person name="Culley D."/>
            <person name="Magnuson J.K."/>
            <person name="James T.Y."/>
            <person name="O'Malley M.A."/>
            <person name="Stajich J.E."/>
            <person name="Spatafora J.W."/>
            <person name="Visel A."/>
            <person name="Grigoriev I.V."/>
        </authorList>
    </citation>
    <scope>NUCLEOTIDE SEQUENCE [LARGE SCALE GENOMIC DNA]</scope>
    <source>
        <strain evidence="12 13">CBS 129021</strain>
    </source>
</reference>
<evidence type="ECO:0000256" key="5">
    <source>
        <dbReference type="ARBA" id="ARBA00022840"/>
    </source>
</evidence>
<feature type="transmembrane region" description="Helical" evidence="9">
    <location>
        <begin position="1143"/>
        <end position="1164"/>
    </location>
</feature>
<feature type="transmembrane region" description="Helical" evidence="9">
    <location>
        <begin position="891"/>
        <end position="913"/>
    </location>
</feature>
<evidence type="ECO:0000256" key="6">
    <source>
        <dbReference type="ARBA" id="ARBA00022989"/>
    </source>
</evidence>
<keyword evidence="6 9" id="KW-1133">Transmembrane helix</keyword>
<dbReference type="InterPro" id="IPR027417">
    <property type="entry name" value="P-loop_NTPase"/>
</dbReference>
<dbReference type="SUPFAM" id="SSF52540">
    <property type="entry name" value="P-loop containing nucleoside triphosphate hydrolases"/>
    <property type="match status" value="2"/>
</dbReference>
<keyword evidence="4" id="KW-0547">Nucleotide-binding</keyword>
<dbReference type="InterPro" id="IPR003593">
    <property type="entry name" value="AAA+_ATPase"/>
</dbReference>
<dbReference type="SUPFAM" id="SSF90123">
    <property type="entry name" value="ABC transporter transmembrane region"/>
    <property type="match status" value="2"/>
</dbReference>
<dbReference type="GO" id="GO:0016020">
    <property type="term" value="C:membrane"/>
    <property type="evidence" value="ECO:0007669"/>
    <property type="project" value="UniProtKB-SubCell"/>
</dbReference>
<keyword evidence="2" id="KW-0813">Transport</keyword>
<feature type="transmembrane region" description="Helical" evidence="9">
    <location>
        <begin position="1032"/>
        <end position="1052"/>
    </location>
</feature>
<dbReference type="InterPro" id="IPR050173">
    <property type="entry name" value="ABC_transporter_C-like"/>
</dbReference>
<keyword evidence="7 9" id="KW-0472">Membrane</keyword>
<feature type="transmembrane region" description="Helical" evidence="9">
    <location>
        <begin position="64"/>
        <end position="86"/>
    </location>
</feature>
<dbReference type="InterPro" id="IPR011527">
    <property type="entry name" value="ABC1_TM_dom"/>
</dbReference>
<evidence type="ECO:0000256" key="8">
    <source>
        <dbReference type="SAM" id="MobiDB-lite"/>
    </source>
</evidence>
<dbReference type="InParanoid" id="A0A1Y2E9D6"/>
<evidence type="ECO:0000313" key="12">
    <source>
        <dbReference type="EMBL" id="ORY68183.1"/>
    </source>
</evidence>
<evidence type="ECO:0000259" key="10">
    <source>
        <dbReference type="PROSITE" id="PS50893"/>
    </source>
</evidence>
<dbReference type="GO" id="GO:0016887">
    <property type="term" value="F:ATP hydrolysis activity"/>
    <property type="evidence" value="ECO:0007669"/>
    <property type="project" value="InterPro"/>
</dbReference>
<feature type="transmembrane region" description="Helical" evidence="9">
    <location>
        <begin position="32"/>
        <end position="52"/>
    </location>
</feature>
<evidence type="ECO:0000256" key="7">
    <source>
        <dbReference type="ARBA" id="ARBA00023136"/>
    </source>
</evidence>
<dbReference type="FunFam" id="1.20.1560.10:FF:000055">
    <property type="entry name" value="ABC multidrug transporter (Eurofung)"/>
    <property type="match status" value="1"/>
</dbReference>
<dbReference type="Pfam" id="PF24357">
    <property type="entry name" value="TMD0_ABC"/>
    <property type="match status" value="1"/>
</dbReference>
<dbReference type="Pfam" id="PF00005">
    <property type="entry name" value="ABC_tran"/>
    <property type="match status" value="2"/>
</dbReference>
<gene>
    <name evidence="12" type="ORF">BCR38DRAFT_455264</name>
</gene>
<dbReference type="STRING" id="1141098.A0A1Y2E9D6"/>
<evidence type="ECO:0000256" key="3">
    <source>
        <dbReference type="ARBA" id="ARBA00022692"/>
    </source>
</evidence>
<dbReference type="CDD" id="cd03250">
    <property type="entry name" value="ABCC_MRP_domain1"/>
    <property type="match status" value="1"/>
</dbReference>
<feature type="region of interest" description="Disordered" evidence="8">
    <location>
        <begin position="572"/>
        <end position="593"/>
    </location>
</feature>
<evidence type="ECO:0000313" key="13">
    <source>
        <dbReference type="Proteomes" id="UP000193689"/>
    </source>
</evidence>
<dbReference type="PANTHER" id="PTHR24223">
    <property type="entry name" value="ATP-BINDING CASSETTE SUB-FAMILY C"/>
    <property type="match status" value="1"/>
</dbReference>
<dbReference type="EMBL" id="MCFJ01000003">
    <property type="protein sequence ID" value="ORY68183.1"/>
    <property type="molecule type" value="Genomic_DNA"/>
</dbReference>
<dbReference type="PROSITE" id="PS00211">
    <property type="entry name" value="ABC_TRANSPORTER_1"/>
    <property type="match status" value="2"/>
</dbReference>
<evidence type="ECO:0000256" key="1">
    <source>
        <dbReference type="ARBA" id="ARBA00004141"/>
    </source>
</evidence>
<dbReference type="InterPro" id="IPR017871">
    <property type="entry name" value="ABC_transporter-like_CS"/>
</dbReference>
<dbReference type="Gene3D" id="3.40.50.300">
    <property type="entry name" value="P-loop containing nucleotide triphosphate hydrolases"/>
    <property type="match status" value="2"/>
</dbReference>
<dbReference type="InterPro" id="IPR036640">
    <property type="entry name" value="ABC1_TM_sf"/>
</dbReference>
<dbReference type="GeneID" id="63777986"/>
<dbReference type="CDD" id="cd18579">
    <property type="entry name" value="ABC_6TM_ABCC_D1"/>
    <property type="match status" value="1"/>
</dbReference>
<dbReference type="InterPro" id="IPR003439">
    <property type="entry name" value="ABC_transporter-like_ATP-bd"/>
</dbReference>
<evidence type="ECO:0000256" key="4">
    <source>
        <dbReference type="ARBA" id="ARBA00022741"/>
    </source>
</evidence>
<dbReference type="PANTHER" id="PTHR24223:SF345">
    <property type="entry name" value="ABC MULTIDRUG TRANSPORTER (EUROFUNG)"/>
    <property type="match status" value="1"/>
</dbReference>
<organism evidence="12 13">
    <name type="scientific">Pseudomassariella vexata</name>
    <dbReference type="NCBI Taxonomy" id="1141098"/>
    <lineage>
        <taxon>Eukaryota</taxon>
        <taxon>Fungi</taxon>
        <taxon>Dikarya</taxon>
        <taxon>Ascomycota</taxon>
        <taxon>Pezizomycotina</taxon>
        <taxon>Sordariomycetes</taxon>
        <taxon>Xylariomycetidae</taxon>
        <taxon>Amphisphaeriales</taxon>
        <taxon>Pseudomassariaceae</taxon>
        <taxon>Pseudomassariella</taxon>
    </lineage>
</organism>
<proteinExistence type="predicted"/>
<feature type="domain" description="ABC transporter" evidence="10">
    <location>
        <begin position="1209"/>
        <end position="1478"/>
    </location>
</feature>
<feature type="transmembrane region" description="Helical" evidence="9">
    <location>
        <begin position="126"/>
        <end position="146"/>
    </location>
</feature>
<feature type="domain" description="ABC transporter" evidence="10">
    <location>
        <begin position="598"/>
        <end position="829"/>
    </location>
</feature>
<dbReference type="FunFam" id="1.20.1560.10:FF:000066">
    <property type="entry name" value="ABC multidrug transporter (Eurofung)"/>
    <property type="match status" value="1"/>
</dbReference>
<dbReference type="CDD" id="cd18580">
    <property type="entry name" value="ABC_6TM_ABCC_D2"/>
    <property type="match status" value="1"/>
</dbReference>
<evidence type="ECO:0000259" key="11">
    <source>
        <dbReference type="PROSITE" id="PS50929"/>
    </source>
</evidence>
<dbReference type="InterPro" id="IPR044746">
    <property type="entry name" value="ABCC_6TM_D1"/>
</dbReference>
<protein>
    <submittedName>
        <fullName evidence="12">ATPase-like protein</fullName>
    </submittedName>
</protein>
<feature type="transmembrane region" description="Helical" evidence="9">
    <location>
        <begin position="408"/>
        <end position="428"/>
    </location>
</feature>
<evidence type="ECO:0000256" key="2">
    <source>
        <dbReference type="ARBA" id="ARBA00022448"/>
    </source>
</evidence>
<name>A0A1Y2E9D6_9PEZI</name>
<dbReference type="OrthoDB" id="6500128at2759"/>
<evidence type="ECO:0000256" key="9">
    <source>
        <dbReference type="SAM" id="Phobius"/>
    </source>
</evidence>
<feature type="transmembrane region" description="Helical" evidence="9">
    <location>
        <begin position="520"/>
        <end position="541"/>
    </location>
</feature>
<feature type="transmembrane region" description="Helical" evidence="9">
    <location>
        <begin position="158"/>
        <end position="176"/>
    </location>
</feature>
<dbReference type="Gene3D" id="1.20.1560.10">
    <property type="entry name" value="ABC transporter type 1, transmembrane domain"/>
    <property type="match status" value="2"/>
</dbReference>
<dbReference type="SMART" id="SM00382">
    <property type="entry name" value="AAA"/>
    <property type="match status" value="2"/>
</dbReference>
<sequence>MDFSRCSTDDTIGPSVRGCRDDFDFTLRFEKIFLSLIPASVFIAAALPRIVCLARCPRIVGGTILQWLKLAAITVYTALQLILLIYSTKLYSLRALFVSSAAVNLVSAFCILVLSYLEHSRSPRSSILLSAFLILTALFDVAQTRSLWLASVGSSDLTFTRLVTSSGVLKFVLVLLESLHKSRWVQWDAKVHSPEEASGLLGLGAFTWLNRLFLVGYRKVISIEDLFPLDQTMATESLQLKLMDQVGSCASKGQKRGLELAKVLGKTLAVPLLLPIGPRVALLGFKFCQPFLIDSLLNYMQQPAERPSTNVGYGLIGATILIYGGIAISTSFYWYLHERSLCMSRGCLAGAVYKKTTEAKLSASGDAAAITLMSTDVERIRLGFLNLHEFWANTIEVGLASWLLQRQLGTAFVAPLIVVIVCVLGGAYTNKFTGRRQKVWMDKIQRRVGTTANVISNMKHLKISGLAGPVRDLIQNMRVDELKSASKFRIIYVTVIIFGYIPMALCPVVTFAVTSRTLDITTIFTSLSFLLLLADPLGYLFQNTPNLLAAFACLERIQNFLEAEPRVDIRQSRRIDQKSDSGEGSGADDREDKSGSAIMVSHGQFGWAPDKMGLRDICLEIPAARLTIVVGPVASGKSTLCKALLGEVPVSLGHVYVNSDVISSRIGYCDQTPYLSNASIRENIIGFSQFDQARYREVIEATVLEPDLSILPQGDLTNVGSNGVTLSGGQRQRVSMARALYLDTNFYIFDDILSGLDADTEDQVFRRIFSPSGIIRRRGATAILCTHSIRYLPSADNVVALGSDGSIVEQGNFSHLLANKSYIHGLGINPNDEVDPEDKISVTEPQDRLETELVTVPTTQSIVPSHVGEQERMMGDPTVYRYYLSTLGKRSFVAFIVFGLGWGFFYNWGNVWLKFWSEDVSSAYPNHSNSFYIGLYALFQMIYLLSMFFVFLICFTTMIQISGSKLHLGALTTVINAPLRFFNTTDTGLVTNLFSQDMTLIDHELPIAVTNLALDICNALGMAAVIASSSPYLAITYPVLFAVLYGIQKFYLRTSRQLRLLDLEAKSPLYTHFLDTIRGIATFRAFGWVQDGIKLNNQLLDTSQRPTYLLAVVQRWLLFALQTVVAILAVTVVAMATQLRSSTALTGAGLITLMTFGDILNYIIRWLTQIETSIGAVSRLKNLGEKVRPETLDGEDVVPPCEWPFRGAIRIDGVSASYNPVEGPEDGSADSDAHPMNMALKDMRFSIKSGEKVAICGRSGSGKSSTILLLLRLLDPLADCSENIVIDGLPLHKIDRTILRQRIIAVPQDAVFLPEGTSVMANLDPCNASTESECQGVLEVVGLWTLFSHRGGINEGLSAGTLSQGQKQLFSLARAILRRRIRAREYANMFGTASEKKSAGILLLDEVSSSVDQDTDRAMQRIIKEEFDSYTIVMVSHRLEMVMDFDNVIVMDKGSVVEQGAPKTLVEQEGSWFRELWRVGNRS</sequence>
<dbReference type="GO" id="GO:0005524">
    <property type="term" value="F:ATP binding"/>
    <property type="evidence" value="ECO:0007669"/>
    <property type="project" value="UniProtKB-KW"/>
</dbReference>
<comment type="caution">
    <text evidence="12">The sequence shown here is derived from an EMBL/GenBank/DDBJ whole genome shotgun (WGS) entry which is preliminary data.</text>
</comment>
<dbReference type="GO" id="GO:0140359">
    <property type="term" value="F:ABC-type transporter activity"/>
    <property type="evidence" value="ECO:0007669"/>
    <property type="project" value="InterPro"/>
</dbReference>
<comment type="subcellular location">
    <subcellularLocation>
        <location evidence="1">Membrane</location>
        <topology evidence="1">Multi-pass membrane protein</topology>
    </subcellularLocation>
</comment>
<dbReference type="InterPro" id="IPR044726">
    <property type="entry name" value="ABCC_6TM_D2"/>
</dbReference>
<feature type="transmembrane region" description="Helical" evidence="9">
    <location>
        <begin position="311"/>
        <end position="336"/>
    </location>
</feature>
<dbReference type="RefSeq" id="XP_040718470.1">
    <property type="nucleotide sequence ID" value="XM_040861774.1"/>
</dbReference>
<dbReference type="Proteomes" id="UP000193689">
    <property type="component" value="Unassembled WGS sequence"/>
</dbReference>
<keyword evidence="5" id="KW-0067">ATP-binding</keyword>